<evidence type="ECO:0000313" key="2">
    <source>
        <dbReference type="Proteomes" id="UP001153328"/>
    </source>
</evidence>
<keyword evidence="2" id="KW-1185">Reference proteome</keyword>
<reference evidence="1" key="1">
    <citation type="submission" date="2021-06" db="EMBL/GenBank/DDBJ databases">
        <authorList>
            <person name="Arsene-Ploetze F."/>
        </authorList>
    </citation>
    <scope>NUCLEOTIDE SEQUENCE</scope>
    <source>
        <strain evidence="1">SBRY1</strain>
    </source>
</reference>
<name>A0A9W4MK68_9ACTN</name>
<dbReference type="AlphaFoldDB" id="A0A9W4MK68"/>
<sequence>MEQVTSAAPLGAADALIQWLMQPVARVTARVRSVPERRLGTGPPSFGRPVTGSVGWGGLRRYDGCCIVMEPCPEFLRAVARPEG</sequence>
<evidence type="ECO:0000313" key="1">
    <source>
        <dbReference type="EMBL" id="CAG7657089.1"/>
    </source>
</evidence>
<gene>
    <name evidence="1" type="ORF">SBRY_80173</name>
</gene>
<protein>
    <submittedName>
        <fullName evidence="1">Uncharacterized protein</fullName>
    </submittedName>
</protein>
<dbReference type="EMBL" id="CAJVAX010000022">
    <property type="protein sequence ID" value="CAG7657089.1"/>
    <property type="molecule type" value="Genomic_DNA"/>
</dbReference>
<accession>A0A9W4MK68</accession>
<proteinExistence type="predicted"/>
<dbReference type="Proteomes" id="UP001153328">
    <property type="component" value="Unassembled WGS sequence"/>
</dbReference>
<organism evidence="1 2">
    <name type="scientific">Actinacidiphila bryophytorum</name>
    <dbReference type="NCBI Taxonomy" id="1436133"/>
    <lineage>
        <taxon>Bacteria</taxon>
        <taxon>Bacillati</taxon>
        <taxon>Actinomycetota</taxon>
        <taxon>Actinomycetes</taxon>
        <taxon>Kitasatosporales</taxon>
        <taxon>Streptomycetaceae</taxon>
        <taxon>Actinacidiphila</taxon>
    </lineage>
</organism>
<comment type="caution">
    <text evidence="1">The sequence shown here is derived from an EMBL/GenBank/DDBJ whole genome shotgun (WGS) entry which is preliminary data.</text>
</comment>